<dbReference type="Proteomes" id="UP000694871">
    <property type="component" value="Unplaced"/>
</dbReference>
<dbReference type="CDD" id="cd06263">
    <property type="entry name" value="MAM"/>
    <property type="match status" value="4"/>
</dbReference>
<proteinExistence type="predicted"/>
<dbReference type="SMART" id="SM00192">
    <property type="entry name" value="LDLa"/>
    <property type="match status" value="4"/>
</dbReference>
<dbReference type="PRINTS" id="PR00261">
    <property type="entry name" value="LDLRECEPTOR"/>
</dbReference>
<keyword evidence="4" id="KW-1185">Reference proteome</keyword>
<feature type="disulfide bond" evidence="2">
    <location>
        <begin position="1232"/>
        <end position="1250"/>
    </location>
</feature>
<organism evidence="4 5">
    <name type="scientific">Gekko japonicus</name>
    <name type="common">Schlegel's Japanese gecko</name>
    <dbReference type="NCBI Taxonomy" id="146911"/>
    <lineage>
        <taxon>Eukaryota</taxon>
        <taxon>Metazoa</taxon>
        <taxon>Chordata</taxon>
        <taxon>Craniata</taxon>
        <taxon>Vertebrata</taxon>
        <taxon>Euteleostomi</taxon>
        <taxon>Lepidosauria</taxon>
        <taxon>Squamata</taxon>
        <taxon>Bifurcata</taxon>
        <taxon>Gekkota</taxon>
        <taxon>Gekkonidae</taxon>
        <taxon>Gekkoninae</taxon>
        <taxon>Gekko</taxon>
    </lineage>
</organism>
<dbReference type="GeneID" id="107113295"/>
<dbReference type="SUPFAM" id="SSF57424">
    <property type="entry name" value="LDL receptor-like module"/>
    <property type="match status" value="4"/>
</dbReference>
<gene>
    <name evidence="5" type="primary">MALRD1</name>
</gene>
<feature type="domain" description="MAM" evidence="3">
    <location>
        <begin position="1045"/>
        <end position="1217"/>
    </location>
</feature>
<evidence type="ECO:0000256" key="1">
    <source>
        <dbReference type="ARBA" id="ARBA00023157"/>
    </source>
</evidence>
<dbReference type="RefSeq" id="XP_015270092.1">
    <property type="nucleotide sequence ID" value="XM_015414606.1"/>
</dbReference>
<feature type="disulfide bond" evidence="2">
    <location>
        <begin position="798"/>
        <end position="813"/>
    </location>
</feature>
<feature type="domain" description="MAM" evidence="3">
    <location>
        <begin position="427"/>
        <end position="593"/>
    </location>
</feature>
<dbReference type="InterPro" id="IPR000998">
    <property type="entry name" value="MAM_dom"/>
</dbReference>
<dbReference type="Pfam" id="PF00629">
    <property type="entry name" value="MAM"/>
    <property type="match status" value="4"/>
</dbReference>
<dbReference type="SMART" id="SM00137">
    <property type="entry name" value="MAM"/>
    <property type="match status" value="4"/>
</dbReference>
<dbReference type="PANTHER" id="PTHR23282:SF140">
    <property type="entry name" value="MAM AND LDL-RECEPTOR CLASS A DOMAIN-CONTAINING PROTEIN 1"/>
    <property type="match status" value="1"/>
</dbReference>
<evidence type="ECO:0000313" key="4">
    <source>
        <dbReference type="Proteomes" id="UP000694871"/>
    </source>
</evidence>
<protein>
    <submittedName>
        <fullName evidence="5">MAM and LDL-receptor class A domain-containing protein 1</fullName>
    </submittedName>
</protein>
<dbReference type="PROSITE" id="PS50068">
    <property type="entry name" value="LDLRA_2"/>
    <property type="match status" value="4"/>
</dbReference>
<evidence type="ECO:0000256" key="2">
    <source>
        <dbReference type="PROSITE-ProRule" id="PRU00124"/>
    </source>
</evidence>
<dbReference type="Pfam" id="PF00057">
    <property type="entry name" value="Ldl_recept_a"/>
    <property type="match status" value="4"/>
</dbReference>
<evidence type="ECO:0000313" key="5">
    <source>
        <dbReference type="RefSeq" id="XP_015270092.1"/>
    </source>
</evidence>
<dbReference type="PROSITE" id="PS50060">
    <property type="entry name" value="MAM_2"/>
    <property type="match status" value="5"/>
</dbReference>
<dbReference type="PANTHER" id="PTHR23282">
    <property type="entry name" value="APICAL ENDOSOMAL GLYCOPROTEIN PRECURSOR"/>
    <property type="match status" value="1"/>
</dbReference>
<dbReference type="InterPro" id="IPR002172">
    <property type="entry name" value="LDrepeatLR_classA_rpt"/>
</dbReference>
<evidence type="ECO:0000259" key="3">
    <source>
        <dbReference type="PROSITE" id="PS50060"/>
    </source>
</evidence>
<comment type="caution">
    <text evidence="2">Lacks conserved residue(s) required for the propagation of feature annotation.</text>
</comment>
<feature type="disulfide bond" evidence="2">
    <location>
        <begin position="1027"/>
        <end position="1042"/>
    </location>
</feature>
<dbReference type="PROSITE" id="PS01209">
    <property type="entry name" value="LDLRA_1"/>
    <property type="match status" value="4"/>
</dbReference>
<feature type="disulfide bond" evidence="2">
    <location>
        <begin position="394"/>
        <end position="412"/>
    </location>
</feature>
<sequence length="1261" mass="140900">MGFMVNNGTLGSKTTLVKKSELELYSYYEICDFENDCCSILENGRLPSGWIRRNGVSIKGPPLFDHNRNSSDPGNYHPVSNLSFLGKVIEKAVAEQRQGFLDDALALDPFQSDFHPSYGMETILFYYWIGQINGTLTVGLQTLPDEPLKTIWQETEGIKNQWQKAVITFNSTQDPEVNAFDGGNKRIQDSSGIGWKVIIQGQIFEPWTPGETIAIDDLSVTGECFLTKAYEALLCEEQRYAHNETCIPEGEHCHNASSISSSATNGSFCCQQKCMQANESTLHASIQLNDSLCHCFGENCQFRFRYLLVERGILKAVLYTAKDEPLMLWKASTPTKNEWVKTEIQLPAGVEKGKLVLEGTTQSKMSSICLDHFDFMAHKIPELPVVCSSEEFACANGHCIDNTLACDYQLDCLDGSDENSAACANYSVCDFESEELCEWKTLSNNDIPWVVMEGQTSKGLGLPTRDHTTNSDKGKFIYVTGSPTYMKPIVSHLSSPVFTELSIGAAHCQVRFWYQLSQDSQLTVSIRTPQNLETLLDSNFFKSKMQWTKATVLIKNTTDEMAGPFQIILQATVVSAKAVVAIDDISITKACEATNHSLSNIYMEAAACDFETDSCGWLETVNADGFTWVRSSRSDLPLPFQKQTPPRDHTHNHSEGHFMFILKNSSSISQIAQLQSPKFSQAGSGCTMTFWYYNYGQSVGAAEMQLLVDGLKDPTVLWRIYYNQGDQWLKAFIQLGRLPRPFQLSLNKVSLGFYDGVSAIDDIRFEDCALPPPALNCESADYFWCQDSKACIDSLSVCDLVDDCGDGSDEDNCMAALQCNFEFGLCNWEQDTDDDFDWTRNQGPTPTLNTGPMKDHTLGTVKGHYLYLESSEPQVFQNRAALLSPVFNSTFAENNKSCIFRFHYHMFGKHIYRLAVFQRTVSNTRGHLLWHTFGNQGNRWIRTILYIQSSEPFQILVEGTVGDGFTGDIGIDDLSFMDCTLYYGNLMADSTTPLGTSIPVTLPMNNCTEEEFICRATGQCIKIIQRCDFQPDCSDKSDESSCASEVCDFDNRNSCEWYQPTARVPTISAGHIANIFQWGLGKGATIHPGEENHRPLVDHSMATKEGWYLYADSSNGEFRHTADLITPVISLTGPKCKMVFWNYMNGTTVGSLQVLSKVGNVTSELWAQGGSQGPQWNRAEVFLGIRSYFQVVLRARRGISYVGDVTVDDISFEDCSPLQIPVKHCTSEEFTCANKYCIPKDNLCDFVNDCADNSDESQSIC</sequence>
<dbReference type="SUPFAM" id="SSF49899">
    <property type="entry name" value="Concanavalin A-like lectins/glucanases"/>
    <property type="match status" value="5"/>
</dbReference>
<dbReference type="Gene3D" id="4.10.400.10">
    <property type="entry name" value="Low-density Lipoprotein Receptor"/>
    <property type="match status" value="4"/>
</dbReference>
<dbReference type="Gene3D" id="2.60.120.200">
    <property type="match status" value="6"/>
</dbReference>
<reference evidence="5" key="1">
    <citation type="submission" date="2025-08" db="UniProtKB">
        <authorList>
            <consortium name="RefSeq"/>
        </authorList>
    </citation>
    <scope>IDENTIFICATION</scope>
</reference>
<feature type="domain" description="MAM" evidence="3">
    <location>
        <begin position="606"/>
        <end position="770"/>
    </location>
</feature>
<dbReference type="CDD" id="cd00112">
    <property type="entry name" value="LDLa"/>
    <property type="match status" value="4"/>
</dbReference>
<dbReference type="InterPro" id="IPR036055">
    <property type="entry name" value="LDL_receptor-like_sf"/>
</dbReference>
<name>A0ABM1K8Q5_GEKJA</name>
<dbReference type="InterPro" id="IPR051560">
    <property type="entry name" value="MAM_domain-containing"/>
</dbReference>
<feature type="domain" description="MAM" evidence="3">
    <location>
        <begin position="29"/>
        <end position="226"/>
    </location>
</feature>
<feature type="disulfide bond" evidence="2">
    <location>
        <begin position="1225"/>
        <end position="1237"/>
    </location>
</feature>
<accession>A0ABM1K8Q5</accession>
<dbReference type="InterPro" id="IPR023415">
    <property type="entry name" value="LDLR_class-A_CS"/>
</dbReference>
<feature type="non-terminal residue" evidence="5">
    <location>
        <position position="1261"/>
    </location>
</feature>
<dbReference type="InterPro" id="IPR013320">
    <property type="entry name" value="ConA-like_dom_sf"/>
</dbReference>
<feature type="domain" description="MAM" evidence="3">
    <location>
        <begin position="817"/>
        <end position="981"/>
    </location>
</feature>
<feature type="disulfide bond" evidence="2">
    <location>
        <begin position="387"/>
        <end position="399"/>
    </location>
</feature>
<keyword evidence="1 2" id="KW-1015">Disulfide bond</keyword>